<organism evidence="2 3">
    <name type="scientific">Acer saccharum</name>
    <name type="common">Sugar maple</name>
    <dbReference type="NCBI Taxonomy" id="4024"/>
    <lineage>
        <taxon>Eukaryota</taxon>
        <taxon>Viridiplantae</taxon>
        <taxon>Streptophyta</taxon>
        <taxon>Embryophyta</taxon>
        <taxon>Tracheophyta</taxon>
        <taxon>Spermatophyta</taxon>
        <taxon>Magnoliopsida</taxon>
        <taxon>eudicotyledons</taxon>
        <taxon>Gunneridae</taxon>
        <taxon>Pentapetalae</taxon>
        <taxon>rosids</taxon>
        <taxon>malvids</taxon>
        <taxon>Sapindales</taxon>
        <taxon>Sapindaceae</taxon>
        <taxon>Hippocastanoideae</taxon>
        <taxon>Acereae</taxon>
        <taxon>Acer</taxon>
    </lineage>
</organism>
<sequence length="197" mass="22748">MKLIITCCLVMPEFDGAFYVYQHLVCAHAKLVIDKLKDCKDLHSNKNNIQAEVQENGFQACEDEELVSTEASLIENDKNKSAAEEIKEISEKVEEAGGELSVIQVSNQVKKEWTCSLCQVTTRSEITHISHIRGRRHKAACYELEGIREKYVDRKYILRWCNICYCYISCKSIYDMDCHLYGKKHLALTREVNGLYR</sequence>
<evidence type="ECO:0000313" key="2">
    <source>
        <dbReference type="EMBL" id="KAK0589302.1"/>
    </source>
</evidence>
<feature type="domain" description="C2H2-type" evidence="1">
    <location>
        <begin position="113"/>
        <end position="137"/>
    </location>
</feature>
<dbReference type="SUPFAM" id="SSF57667">
    <property type="entry name" value="beta-beta-alpha zinc fingers"/>
    <property type="match status" value="1"/>
</dbReference>
<comment type="caution">
    <text evidence="2">The sequence shown here is derived from an EMBL/GenBank/DDBJ whole genome shotgun (WGS) entry which is preliminary data.</text>
</comment>
<dbReference type="AlphaFoldDB" id="A0AA39VR10"/>
<dbReference type="Proteomes" id="UP001168877">
    <property type="component" value="Unassembled WGS sequence"/>
</dbReference>
<dbReference type="InterPro" id="IPR013087">
    <property type="entry name" value="Znf_C2H2_type"/>
</dbReference>
<dbReference type="PANTHER" id="PTHR47487:SF8">
    <property type="entry name" value="OS08G0270900 PROTEIN"/>
    <property type="match status" value="1"/>
</dbReference>
<reference evidence="2" key="1">
    <citation type="journal article" date="2022" name="Plant J.">
        <title>Strategies of tolerance reflected in two North American maple genomes.</title>
        <authorList>
            <person name="McEvoy S.L."/>
            <person name="Sezen U.U."/>
            <person name="Trouern-Trend A."/>
            <person name="McMahon S.M."/>
            <person name="Schaberg P.G."/>
            <person name="Yang J."/>
            <person name="Wegrzyn J.L."/>
            <person name="Swenson N.G."/>
        </authorList>
    </citation>
    <scope>NUCLEOTIDE SEQUENCE</scope>
    <source>
        <strain evidence="2">NS2018</strain>
    </source>
</reference>
<protein>
    <recommendedName>
        <fullName evidence="1">C2H2-type domain-containing protein</fullName>
    </recommendedName>
</protein>
<evidence type="ECO:0000259" key="1">
    <source>
        <dbReference type="Pfam" id="PF12874"/>
    </source>
</evidence>
<dbReference type="PANTHER" id="PTHR47487">
    <property type="entry name" value="OS06G0651300 PROTEIN-RELATED"/>
    <property type="match status" value="1"/>
</dbReference>
<proteinExistence type="predicted"/>
<reference evidence="2" key="2">
    <citation type="submission" date="2023-06" db="EMBL/GenBank/DDBJ databases">
        <authorList>
            <person name="Swenson N.G."/>
            <person name="Wegrzyn J.L."/>
            <person name="Mcevoy S.L."/>
        </authorList>
    </citation>
    <scope>NUCLEOTIDE SEQUENCE</scope>
    <source>
        <strain evidence="2">NS2018</strain>
        <tissue evidence="2">Leaf</tissue>
    </source>
</reference>
<dbReference type="InterPro" id="IPR036236">
    <property type="entry name" value="Znf_C2H2_sf"/>
</dbReference>
<evidence type="ECO:0000313" key="3">
    <source>
        <dbReference type="Proteomes" id="UP001168877"/>
    </source>
</evidence>
<dbReference type="Pfam" id="PF12874">
    <property type="entry name" value="zf-met"/>
    <property type="match status" value="1"/>
</dbReference>
<dbReference type="Gene3D" id="3.30.160.60">
    <property type="entry name" value="Classic Zinc Finger"/>
    <property type="match status" value="1"/>
</dbReference>
<dbReference type="EMBL" id="JAUESC010000381">
    <property type="protein sequence ID" value="KAK0589302.1"/>
    <property type="molecule type" value="Genomic_DNA"/>
</dbReference>
<gene>
    <name evidence="2" type="ORF">LWI29_012397</name>
</gene>
<keyword evidence="3" id="KW-1185">Reference proteome</keyword>
<name>A0AA39VR10_ACESA</name>
<accession>A0AA39VR10</accession>